<name>A0A915LAL4_ROMCU</name>
<sequence length="77" mass="8683">MWGFDFSSGNCSSNYGTRWSSYLALGDRCSSSWPALICECVVQRHQKVEKPGSTRNQSQAFVETIQQTSIIQFLDVN</sequence>
<evidence type="ECO:0000313" key="2">
    <source>
        <dbReference type="WBParaSite" id="nRc.2.0.1.t47887-RA"/>
    </source>
</evidence>
<evidence type="ECO:0000313" key="1">
    <source>
        <dbReference type="Proteomes" id="UP000887565"/>
    </source>
</evidence>
<accession>A0A915LAL4</accession>
<dbReference type="WBParaSite" id="nRc.2.0.1.t47887-RA">
    <property type="protein sequence ID" value="nRc.2.0.1.t47887-RA"/>
    <property type="gene ID" value="nRc.2.0.1.g47887"/>
</dbReference>
<dbReference type="AlphaFoldDB" id="A0A915LAL4"/>
<reference evidence="2" key="1">
    <citation type="submission" date="2022-11" db="UniProtKB">
        <authorList>
            <consortium name="WormBaseParasite"/>
        </authorList>
    </citation>
    <scope>IDENTIFICATION</scope>
</reference>
<proteinExistence type="predicted"/>
<dbReference type="Proteomes" id="UP000887565">
    <property type="component" value="Unplaced"/>
</dbReference>
<keyword evidence="1" id="KW-1185">Reference proteome</keyword>
<protein>
    <submittedName>
        <fullName evidence="2">Uncharacterized protein</fullName>
    </submittedName>
</protein>
<organism evidence="1 2">
    <name type="scientific">Romanomermis culicivorax</name>
    <name type="common">Nematode worm</name>
    <dbReference type="NCBI Taxonomy" id="13658"/>
    <lineage>
        <taxon>Eukaryota</taxon>
        <taxon>Metazoa</taxon>
        <taxon>Ecdysozoa</taxon>
        <taxon>Nematoda</taxon>
        <taxon>Enoplea</taxon>
        <taxon>Dorylaimia</taxon>
        <taxon>Mermithida</taxon>
        <taxon>Mermithoidea</taxon>
        <taxon>Mermithidae</taxon>
        <taxon>Romanomermis</taxon>
    </lineage>
</organism>